<dbReference type="InterPro" id="IPR022271">
    <property type="entry name" value="Lipocalin_ApoD"/>
</dbReference>
<evidence type="ECO:0000313" key="4">
    <source>
        <dbReference type="EMBL" id="KAH8377776.1"/>
    </source>
</evidence>
<dbReference type="GO" id="GO:0000302">
    <property type="term" value="P:response to reactive oxygen species"/>
    <property type="evidence" value="ECO:0007669"/>
    <property type="project" value="TreeGrafter"/>
</dbReference>
<organism evidence="4 5">
    <name type="scientific">Drosophila rubida</name>
    <dbReference type="NCBI Taxonomy" id="30044"/>
    <lineage>
        <taxon>Eukaryota</taxon>
        <taxon>Metazoa</taxon>
        <taxon>Ecdysozoa</taxon>
        <taxon>Arthropoda</taxon>
        <taxon>Hexapoda</taxon>
        <taxon>Insecta</taxon>
        <taxon>Pterygota</taxon>
        <taxon>Neoptera</taxon>
        <taxon>Endopterygota</taxon>
        <taxon>Diptera</taxon>
        <taxon>Brachycera</taxon>
        <taxon>Muscomorpha</taxon>
        <taxon>Ephydroidea</taxon>
        <taxon>Drosophilidae</taxon>
        <taxon>Drosophila</taxon>
    </lineage>
</organism>
<proteinExistence type="inferred from homology"/>
<dbReference type="GO" id="GO:0005737">
    <property type="term" value="C:cytoplasm"/>
    <property type="evidence" value="ECO:0007669"/>
    <property type="project" value="TreeGrafter"/>
</dbReference>
<feature type="domain" description="Lipocalin/cytosolic fatty-acid binding" evidence="3">
    <location>
        <begin position="46"/>
        <end position="156"/>
    </location>
</feature>
<keyword evidence="2" id="KW-0732">Signal</keyword>
<dbReference type="Pfam" id="PF00061">
    <property type="entry name" value="Lipocalin"/>
    <property type="match status" value="1"/>
</dbReference>
<sequence>MLYLRLSAAILLLNFARHSLGFLMGNGSCPTNMTSIGNLDLNRYLGKWYVQAMYPLQTKRLPKCKSMNFVKIDNRYYIETIELDRSNIGLTKRYMSLQRFDTNKGAYFINQYKRTFPRGVDINILNTDYDNYMIEYMCINSAAVFNMQWAIVGTRTRGASSEVLYDARDAALKAGLDVKPLVQVQQDSCPLDT</sequence>
<dbReference type="InterPro" id="IPR000566">
    <property type="entry name" value="Lipocln_cytosolic_FA-bd_dom"/>
</dbReference>
<dbReference type="EMBL" id="JAJJHW010001127">
    <property type="protein sequence ID" value="KAH8377776.1"/>
    <property type="molecule type" value="Genomic_DNA"/>
</dbReference>
<evidence type="ECO:0000256" key="1">
    <source>
        <dbReference type="ARBA" id="ARBA00006889"/>
    </source>
</evidence>
<feature type="chain" id="PRO_5041785565" description="Lipocalin/cytosolic fatty-acid binding domain-containing protein" evidence="2">
    <location>
        <begin position="22"/>
        <end position="193"/>
    </location>
</feature>
<feature type="signal peptide" evidence="2">
    <location>
        <begin position="1"/>
        <end position="21"/>
    </location>
</feature>
<dbReference type="PANTHER" id="PTHR10612:SF34">
    <property type="entry name" value="APOLIPOPROTEIN D"/>
    <property type="match status" value="1"/>
</dbReference>
<evidence type="ECO:0000256" key="2">
    <source>
        <dbReference type="PIRNR" id="PIRNR036893"/>
    </source>
</evidence>
<dbReference type="PIRSF" id="PIRSF036893">
    <property type="entry name" value="Lipocalin_ApoD"/>
    <property type="match status" value="1"/>
</dbReference>
<evidence type="ECO:0000259" key="3">
    <source>
        <dbReference type="Pfam" id="PF00061"/>
    </source>
</evidence>
<protein>
    <recommendedName>
        <fullName evidence="3">Lipocalin/cytosolic fatty-acid binding domain-containing protein</fullName>
    </recommendedName>
</protein>
<keyword evidence="5" id="KW-1185">Reference proteome</keyword>
<name>A0AAD4PP70_9MUSC</name>
<dbReference type="InterPro" id="IPR012674">
    <property type="entry name" value="Calycin"/>
</dbReference>
<dbReference type="PANTHER" id="PTHR10612">
    <property type="entry name" value="APOLIPOPROTEIN D"/>
    <property type="match status" value="1"/>
</dbReference>
<evidence type="ECO:0000313" key="5">
    <source>
        <dbReference type="Proteomes" id="UP001200034"/>
    </source>
</evidence>
<dbReference type="Proteomes" id="UP001200034">
    <property type="component" value="Unassembled WGS sequence"/>
</dbReference>
<reference evidence="4" key="1">
    <citation type="journal article" date="2021" name="Mol. Ecol. Resour.">
        <title>Phylogenomic analyses of the genus Drosophila reveals genomic signals of climate adaptation.</title>
        <authorList>
            <person name="Li F."/>
            <person name="Rane R.V."/>
            <person name="Luria V."/>
            <person name="Xiong Z."/>
            <person name="Chen J."/>
            <person name="Li Z."/>
            <person name="Catullo R.A."/>
            <person name="Griffin P.C."/>
            <person name="Schiffer M."/>
            <person name="Pearce S."/>
            <person name="Lee S.F."/>
            <person name="McElroy K."/>
            <person name="Stocker A."/>
            <person name="Shirriffs J."/>
            <person name="Cockerell F."/>
            <person name="Coppin C."/>
            <person name="Sgro C.M."/>
            <person name="Karger A."/>
            <person name="Cain J.W."/>
            <person name="Weber J.A."/>
            <person name="Santpere G."/>
            <person name="Kirschner M.W."/>
            <person name="Hoffmann A.A."/>
            <person name="Oakeshott J.G."/>
            <person name="Zhang G."/>
        </authorList>
    </citation>
    <scope>NUCLEOTIDE SEQUENCE</scope>
    <source>
        <strain evidence="4">BGI-SZ-2011g</strain>
    </source>
</reference>
<comment type="similarity">
    <text evidence="1 2">Belongs to the calycin superfamily. Lipocalin family.</text>
</comment>
<dbReference type="AlphaFoldDB" id="A0AAD4PP70"/>
<comment type="caution">
    <text evidence="4">The sequence shown here is derived from an EMBL/GenBank/DDBJ whole genome shotgun (WGS) entry which is preliminary data.</text>
</comment>
<accession>A0AAD4PP70</accession>
<dbReference type="Gene3D" id="2.40.128.20">
    <property type="match status" value="1"/>
</dbReference>
<dbReference type="GO" id="GO:0006629">
    <property type="term" value="P:lipid metabolic process"/>
    <property type="evidence" value="ECO:0007669"/>
    <property type="project" value="TreeGrafter"/>
</dbReference>
<dbReference type="SUPFAM" id="SSF50814">
    <property type="entry name" value="Lipocalins"/>
    <property type="match status" value="1"/>
</dbReference>
<gene>
    <name evidence="4" type="ORF">KR093_007100</name>
</gene>